<evidence type="ECO:0000313" key="7">
    <source>
        <dbReference type="Proteomes" id="UP000319257"/>
    </source>
</evidence>
<dbReference type="Pfam" id="PF00171">
    <property type="entry name" value="Aldedh"/>
    <property type="match status" value="2"/>
</dbReference>
<name>A0A507BJ92_9PEZI</name>
<dbReference type="GeneID" id="41970686"/>
<comment type="caution">
    <text evidence="6">The sequence shown here is derived from an EMBL/GenBank/DDBJ whole genome shotgun (WGS) entry which is preliminary data.</text>
</comment>
<evidence type="ECO:0000259" key="5">
    <source>
        <dbReference type="Pfam" id="PF00171"/>
    </source>
</evidence>
<dbReference type="Proteomes" id="UP000319257">
    <property type="component" value="Unassembled WGS sequence"/>
</dbReference>
<accession>A0A507BJ92</accession>
<keyword evidence="2" id="KW-0560">Oxidoreductase</keyword>
<comment type="similarity">
    <text evidence="1">Belongs to the aldehyde dehydrogenase family.</text>
</comment>
<comment type="catalytic activity">
    <reaction evidence="4">
        <text>an aldehyde + NAD(+) + H2O = a carboxylate + NADH + 2 H(+)</text>
        <dbReference type="Rhea" id="RHEA:16185"/>
        <dbReference type="ChEBI" id="CHEBI:15377"/>
        <dbReference type="ChEBI" id="CHEBI:15378"/>
        <dbReference type="ChEBI" id="CHEBI:17478"/>
        <dbReference type="ChEBI" id="CHEBI:29067"/>
        <dbReference type="ChEBI" id="CHEBI:57540"/>
        <dbReference type="ChEBI" id="CHEBI:57945"/>
        <dbReference type="EC" id="1.2.1.3"/>
    </reaction>
</comment>
<feature type="domain" description="Aldehyde dehydrogenase" evidence="5">
    <location>
        <begin position="22"/>
        <end position="374"/>
    </location>
</feature>
<dbReference type="InParanoid" id="A0A507BJ92"/>
<dbReference type="PROSITE" id="PS00070">
    <property type="entry name" value="ALDEHYDE_DEHYDR_CYS"/>
    <property type="match status" value="1"/>
</dbReference>
<protein>
    <recommendedName>
        <fullName evidence="3">aldehyde dehydrogenase (NAD(+))</fullName>
        <ecNumber evidence="3">1.2.1.3</ecNumber>
    </recommendedName>
</protein>
<dbReference type="InterPro" id="IPR016161">
    <property type="entry name" value="Ald_DH/histidinol_DH"/>
</dbReference>
<dbReference type="PANTHER" id="PTHR11699">
    <property type="entry name" value="ALDEHYDE DEHYDROGENASE-RELATED"/>
    <property type="match status" value="1"/>
</dbReference>
<dbReference type="GO" id="GO:0004029">
    <property type="term" value="F:aldehyde dehydrogenase (NAD+) activity"/>
    <property type="evidence" value="ECO:0007669"/>
    <property type="project" value="UniProtKB-EC"/>
</dbReference>
<reference evidence="6 7" key="1">
    <citation type="submission" date="2019-06" db="EMBL/GenBank/DDBJ databases">
        <title>Draft genome sequence of the filamentous fungus Phialemoniopsis curvata isolated from diesel fuel.</title>
        <authorList>
            <person name="Varaljay V.A."/>
            <person name="Lyon W.J."/>
            <person name="Crouch A.L."/>
            <person name="Drake C.E."/>
            <person name="Hollomon J.M."/>
            <person name="Nadeau L.J."/>
            <person name="Nunn H.S."/>
            <person name="Stevenson B.S."/>
            <person name="Bojanowski C.L."/>
            <person name="Crookes-Goodson W.J."/>
        </authorList>
    </citation>
    <scope>NUCLEOTIDE SEQUENCE [LARGE SCALE GENOMIC DNA]</scope>
    <source>
        <strain evidence="6 7">D216</strain>
    </source>
</reference>
<dbReference type="AlphaFoldDB" id="A0A507BJ92"/>
<dbReference type="Gene3D" id="3.40.309.10">
    <property type="entry name" value="Aldehyde Dehydrogenase, Chain A, domain 2"/>
    <property type="match status" value="1"/>
</dbReference>
<feature type="domain" description="Aldehyde dehydrogenase" evidence="5">
    <location>
        <begin position="398"/>
        <end position="488"/>
    </location>
</feature>
<gene>
    <name evidence="6" type="ORF">E0L32_003239</name>
</gene>
<evidence type="ECO:0000256" key="1">
    <source>
        <dbReference type="ARBA" id="ARBA00009986"/>
    </source>
</evidence>
<dbReference type="EC" id="1.2.1.3" evidence="3"/>
<dbReference type="OrthoDB" id="310895at2759"/>
<dbReference type="STRING" id="1093900.A0A507BJ92"/>
<dbReference type="EMBL" id="SKBQ01000014">
    <property type="protein sequence ID" value="TPX17121.1"/>
    <property type="molecule type" value="Genomic_DNA"/>
</dbReference>
<organism evidence="6 7">
    <name type="scientific">Thyridium curvatum</name>
    <dbReference type="NCBI Taxonomy" id="1093900"/>
    <lineage>
        <taxon>Eukaryota</taxon>
        <taxon>Fungi</taxon>
        <taxon>Dikarya</taxon>
        <taxon>Ascomycota</taxon>
        <taxon>Pezizomycotina</taxon>
        <taxon>Sordariomycetes</taxon>
        <taxon>Sordariomycetidae</taxon>
        <taxon>Thyridiales</taxon>
        <taxon>Thyridiaceae</taxon>
        <taxon>Thyridium</taxon>
    </lineage>
</organism>
<dbReference type="RefSeq" id="XP_030998832.1">
    <property type="nucleotide sequence ID" value="XM_031137517.1"/>
</dbReference>
<dbReference type="InterPro" id="IPR016163">
    <property type="entry name" value="Ald_DH_C"/>
</dbReference>
<evidence type="ECO:0000256" key="3">
    <source>
        <dbReference type="ARBA" id="ARBA00024226"/>
    </source>
</evidence>
<dbReference type="InterPro" id="IPR016162">
    <property type="entry name" value="Ald_DH_N"/>
</dbReference>
<dbReference type="InterPro" id="IPR016160">
    <property type="entry name" value="Ald_DH_CS_CYS"/>
</dbReference>
<dbReference type="SUPFAM" id="SSF53720">
    <property type="entry name" value="ALDH-like"/>
    <property type="match status" value="1"/>
</dbReference>
<proteinExistence type="inferred from homology"/>
<dbReference type="Gene3D" id="3.40.605.10">
    <property type="entry name" value="Aldehyde Dehydrogenase, Chain A, domain 1"/>
    <property type="match status" value="1"/>
</dbReference>
<sequence>MGSLDQREFFNIVNDERRGSSVTHRVTDPRTEEDLWECPVASTQDLEDAIDAANKAFPAWSKTTLAERQALLVKIADRIKEHAAELTELALMGAIEINNTVEQTLYYSKVGLEDEVQFEDESIKIIATHMPLGVVGAICPWNFPIILSNIKIASSIVTGNCVIIKPSPFTPYSVLRSVEVCLGVLPKGVLQVVNGGADLGALMTQHPGIHKISFTGTIATGKRVMAACAQTLKKVTLELAGNNAAIVCPDVDIPHAVAQTAAGSFFNAGQMCVATKRIYVHRDIYEPFVKTFCEEASNAYVIKDDPQEMSLFGPVANKMQFDIVKDILEDAKKAGGKVLAGGKVRDGKGFWIEPTVVAEPPEDSLLVQEEQFGAFSSHHMSEKSRHQDKSSLTNFSNLGPIVPILSWSEEDDVISRANLDNSGLGATVYSQDLSRAERIARRLEAGTVWINMSEKPNPGAWFSGQKNSGFGGEMGKQGLLSYSYTKSIHYPKGK</sequence>
<dbReference type="InterPro" id="IPR044086">
    <property type="entry name" value="LUC3-like"/>
</dbReference>
<evidence type="ECO:0000256" key="4">
    <source>
        <dbReference type="ARBA" id="ARBA00049194"/>
    </source>
</evidence>
<evidence type="ECO:0000313" key="6">
    <source>
        <dbReference type="EMBL" id="TPX17121.1"/>
    </source>
</evidence>
<dbReference type="CDD" id="cd07106">
    <property type="entry name" value="ALDH_AldA-AAD23400"/>
    <property type="match status" value="1"/>
</dbReference>
<evidence type="ECO:0000256" key="2">
    <source>
        <dbReference type="ARBA" id="ARBA00023002"/>
    </source>
</evidence>
<keyword evidence="7" id="KW-1185">Reference proteome</keyword>
<dbReference type="FunFam" id="3.40.605.10:FF:000007">
    <property type="entry name" value="NAD/NADP-dependent betaine aldehyde dehydrogenase"/>
    <property type="match status" value="1"/>
</dbReference>
<dbReference type="InterPro" id="IPR015590">
    <property type="entry name" value="Aldehyde_DH_dom"/>
</dbReference>